<evidence type="ECO:0000256" key="1">
    <source>
        <dbReference type="SAM" id="MobiDB-lite"/>
    </source>
</evidence>
<name>A0A6S7GA17_PARCT</name>
<comment type="caution">
    <text evidence="2">The sequence shown here is derived from an EMBL/GenBank/DDBJ whole genome shotgun (WGS) entry which is preliminary data.</text>
</comment>
<evidence type="ECO:0000313" key="2">
    <source>
        <dbReference type="EMBL" id="CAB3988808.1"/>
    </source>
</evidence>
<feature type="compositionally biased region" description="Pro residues" evidence="1">
    <location>
        <begin position="284"/>
        <end position="295"/>
    </location>
</feature>
<feature type="compositionally biased region" description="Low complexity" evidence="1">
    <location>
        <begin position="336"/>
        <end position="347"/>
    </location>
</feature>
<dbReference type="Proteomes" id="UP001152795">
    <property type="component" value="Unassembled WGS sequence"/>
</dbReference>
<feature type="region of interest" description="Disordered" evidence="1">
    <location>
        <begin position="252"/>
        <end position="347"/>
    </location>
</feature>
<dbReference type="EMBL" id="CACRXK020001384">
    <property type="protein sequence ID" value="CAB3988808.1"/>
    <property type="molecule type" value="Genomic_DNA"/>
</dbReference>
<reference evidence="2" key="1">
    <citation type="submission" date="2020-04" db="EMBL/GenBank/DDBJ databases">
        <authorList>
            <person name="Alioto T."/>
            <person name="Alioto T."/>
            <person name="Gomez Garrido J."/>
        </authorList>
    </citation>
    <scope>NUCLEOTIDE SEQUENCE</scope>
    <source>
        <strain evidence="2">A484AB</strain>
    </source>
</reference>
<sequence length="347" mass="37288">MYTPVLEIIECLTNLSDKKFPVTLYVLFCLGIPIYDDCVAYHENRCDRDSPSPYFIKARNAAGYDPNNDICRTQDQVPSCSGEGWTSIGILQNSTTLDHWTYESELWTAKGTDQCILNSQFWSANVTEICLASAVFNIQIPVEAPSLRSLFFEKRILNMNSQQWADSLVQDANPVFTTGCFEIGFNVGNESEDAPRARLGIVSTHGTGCSEGIYILGVGLGAPGLTGSYHGYYSNQDVNSTGSVSVYVRSRPVGQSSSTTGPPTTEPPTTGPPTMEPQSTGPPTMEPPTTGPPTMEPQTTGPPTTEPPTTGPPTTEPPTTGPPTTEPPTTGPPTMEPQTTGPPIMEP</sequence>
<dbReference type="AlphaFoldDB" id="A0A6S7GA17"/>
<keyword evidence="3" id="KW-1185">Reference proteome</keyword>
<protein>
    <submittedName>
        <fullName evidence="2">Uncharacterized protein</fullName>
    </submittedName>
</protein>
<evidence type="ECO:0000313" key="3">
    <source>
        <dbReference type="Proteomes" id="UP001152795"/>
    </source>
</evidence>
<feature type="compositionally biased region" description="Pro residues" evidence="1">
    <location>
        <begin position="264"/>
        <end position="275"/>
    </location>
</feature>
<feature type="compositionally biased region" description="Pro residues" evidence="1">
    <location>
        <begin position="304"/>
        <end position="335"/>
    </location>
</feature>
<accession>A0A6S7GA17</accession>
<proteinExistence type="predicted"/>
<gene>
    <name evidence="2" type="ORF">PACLA_8A034563</name>
</gene>
<organism evidence="2 3">
    <name type="scientific">Paramuricea clavata</name>
    <name type="common">Red gorgonian</name>
    <name type="synonym">Violescent sea-whip</name>
    <dbReference type="NCBI Taxonomy" id="317549"/>
    <lineage>
        <taxon>Eukaryota</taxon>
        <taxon>Metazoa</taxon>
        <taxon>Cnidaria</taxon>
        <taxon>Anthozoa</taxon>
        <taxon>Octocorallia</taxon>
        <taxon>Malacalcyonacea</taxon>
        <taxon>Plexauridae</taxon>
        <taxon>Paramuricea</taxon>
    </lineage>
</organism>